<comment type="caution">
    <text evidence="2">The sequence shown here is derived from an EMBL/GenBank/DDBJ whole genome shotgun (WGS) entry which is preliminary data.</text>
</comment>
<protein>
    <submittedName>
        <fullName evidence="2">AhpD family alkylhydroperoxidase</fullName>
    </submittedName>
</protein>
<name>A0ABU0NHU5_STRRH</name>
<dbReference type="SUPFAM" id="SSF69118">
    <property type="entry name" value="AhpD-like"/>
    <property type="match status" value="1"/>
</dbReference>
<dbReference type="Gene3D" id="1.20.1290.10">
    <property type="entry name" value="AhpD-like"/>
    <property type="match status" value="1"/>
</dbReference>
<dbReference type="PANTHER" id="PTHR34846">
    <property type="entry name" value="4-CARBOXYMUCONOLACTONE DECARBOXYLASE FAMILY PROTEIN (AFU_ORTHOLOGUE AFUA_6G11590)"/>
    <property type="match status" value="1"/>
</dbReference>
<dbReference type="InterPro" id="IPR004675">
    <property type="entry name" value="AhpD_core"/>
</dbReference>
<dbReference type="InterPro" id="IPR029032">
    <property type="entry name" value="AhpD-like"/>
</dbReference>
<dbReference type="NCBIfam" id="TIGR00778">
    <property type="entry name" value="ahpD_dom"/>
    <property type="match status" value="1"/>
</dbReference>
<proteinExistence type="predicted"/>
<evidence type="ECO:0000313" key="3">
    <source>
        <dbReference type="Proteomes" id="UP001230654"/>
    </source>
</evidence>
<dbReference type="Pfam" id="PF02627">
    <property type="entry name" value="CMD"/>
    <property type="match status" value="1"/>
</dbReference>
<evidence type="ECO:0000259" key="1">
    <source>
        <dbReference type="Pfam" id="PF02627"/>
    </source>
</evidence>
<feature type="domain" description="Carboxymuconolactone decarboxylase-like" evidence="1">
    <location>
        <begin position="19"/>
        <end position="100"/>
    </location>
</feature>
<reference evidence="2 3" key="1">
    <citation type="submission" date="2023-07" db="EMBL/GenBank/DDBJ databases">
        <title>Comparative genomics of wheat-associated soil bacteria to identify genetic determinants of phenazine resistance.</title>
        <authorList>
            <person name="Mouncey N."/>
        </authorList>
    </citation>
    <scope>NUCLEOTIDE SEQUENCE [LARGE SCALE GENOMIC DNA]</scope>
    <source>
        <strain evidence="2 3">B2I6</strain>
    </source>
</reference>
<dbReference type="RefSeq" id="WP_307161259.1">
    <property type="nucleotide sequence ID" value="NZ_JAUSWV010000002.1"/>
</dbReference>
<dbReference type="Proteomes" id="UP001230654">
    <property type="component" value="Unassembled WGS sequence"/>
</dbReference>
<dbReference type="InterPro" id="IPR003779">
    <property type="entry name" value="CMD-like"/>
</dbReference>
<accession>A0ABU0NHU5</accession>
<dbReference type="PANTHER" id="PTHR34846:SF7">
    <property type="entry name" value="BLL7811 PROTEIN"/>
    <property type="match status" value="1"/>
</dbReference>
<dbReference type="EMBL" id="JAUSWV010000002">
    <property type="protein sequence ID" value="MDQ0578675.1"/>
    <property type="molecule type" value="Genomic_DNA"/>
</dbReference>
<gene>
    <name evidence="2" type="ORF">QF030_000853</name>
</gene>
<keyword evidence="3" id="KW-1185">Reference proteome</keyword>
<sequence length="158" mass="17154">MNAAITPTARMKNPALVLPDAMKGIQNIYKAMYQGGVSPQTLELVHLRASQINGCSACVFAGVAGAKKHGESDERLHAVAAWREAPFFTDEERAALALTEAATRIADRSGKAVPDEVWNEAADHFNEEQLSAIILMISLTNFFNRINTTIEEPAGATW</sequence>
<evidence type="ECO:0000313" key="2">
    <source>
        <dbReference type="EMBL" id="MDQ0578675.1"/>
    </source>
</evidence>
<organism evidence="2 3">
    <name type="scientific">Streptomyces rishiriensis</name>
    <dbReference type="NCBI Taxonomy" id="68264"/>
    <lineage>
        <taxon>Bacteria</taxon>
        <taxon>Bacillati</taxon>
        <taxon>Actinomycetota</taxon>
        <taxon>Actinomycetes</taxon>
        <taxon>Kitasatosporales</taxon>
        <taxon>Streptomycetaceae</taxon>
        <taxon>Streptomyces</taxon>
    </lineage>
</organism>